<name>A0A7R9DLH0_TIMPO</name>
<evidence type="ECO:0000256" key="1">
    <source>
        <dbReference type="SAM" id="MobiDB-lite"/>
    </source>
</evidence>
<feature type="transmembrane region" description="Helical" evidence="2">
    <location>
        <begin position="172"/>
        <end position="193"/>
    </location>
</feature>
<organism evidence="3">
    <name type="scientific">Timema poppense</name>
    <name type="common">Walking stick</name>
    <dbReference type="NCBI Taxonomy" id="170557"/>
    <lineage>
        <taxon>Eukaryota</taxon>
        <taxon>Metazoa</taxon>
        <taxon>Ecdysozoa</taxon>
        <taxon>Arthropoda</taxon>
        <taxon>Hexapoda</taxon>
        <taxon>Insecta</taxon>
        <taxon>Pterygota</taxon>
        <taxon>Neoptera</taxon>
        <taxon>Polyneoptera</taxon>
        <taxon>Phasmatodea</taxon>
        <taxon>Timematodea</taxon>
        <taxon>Timematoidea</taxon>
        <taxon>Timematidae</taxon>
        <taxon>Timema</taxon>
    </lineage>
</organism>
<reference evidence="3" key="1">
    <citation type="submission" date="2020-11" db="EMBL/GenBank/DDBJ databases">
        <authorList>
            <person name="Tran Van P."/>
        </authorList>
    </citation>
    <scope>NUCLEOTIDE SEQUENCE</scope>
</reference>
<evidence type="ECO:0000313" key="3">
    <source>
        <dbReference type="EMBL" id="CAD7416815.1"/>
    </source>
</evidence>
<keyword evidence="2" id="KW-0472">Membrane</keyword>
<gene>
    <name evidence="3" type="ORF">TPSB3V08_LOCUS11319</name>
</gene>
<feature type="region of interest" description="Disordered" evidence="1">
    <location>
        <begin position="219"/>
        <end position="246"/>
    </location>
</feature>
<dbReference type="AlphaFoldDB" id="A0A7R9DLH0"/>
<sequence length="268" mass="30630">MPNSRMWAALTNTSCKSHLEERVRRIKTKQLFDFTQKLGMELLTFRVSISCENGPRSLKTRRLLSSDVHDCFEDPPYECSRDCQLYSPSVSLRRATAQPQDSRAPLVYVYESGSRKRKMALPKGDCFRPRDMPESYSGLSRMRRLVFDSWSSVLNVDFPRVFPNLPSTQMQIHFLLVPTFLFLTLFNVSMLIARTGDKRKKDIWWGDDLERSRPQHEVSPIILGGGGLDEESKSTAPPLPASAQRRQAGRTGCCEVLVRRILLLTAET</sequence>
<protein>
    <submittedName>
        <fullName evidence="3">Uncharacterized protein</fullName>
    </submittedName>
</protein>
<accession>A0A7R9DLH0</accession>
<dbReference type="EMBL" id="OD011976">
    <property type="protein sequence ID" value="CAD7416815.1"/>
    <property type="molecule type" value="Genomic_DNA"/>
</dbReference>
<evidence type="ECO:0000256" key="2">
    <source>
        <dbReference type="SAM" id="Phobius"/>
    </source>
</evidence>
<proteinExistence type="predicted"/>
<keyword evidence="2" id="KW-0812">Transmembrane</keyword>
<keyword evidence="2" id="KW-1133">Transmembrane helix</keyword>